<dbReference type="PROSITE" id="PS00107">
    <property type="entry name" value="PROTEIN_KINASE_ATP"/>
    <property type="match status" value="1"/>
</dbReference>
<sequence length="293" mass="33408">MDEKNLLVPFFEQRYIPGPRTRTHRYLEFARSHFTDSDEIGRGSSARVLRVQHKLSGKEFACKRLPRMKTIREQRNQLKIFEQEVKVLQGMRHRHIVSLVASYTDLESFSLVLDPIADNTLLELLKHEQPFSDIEIAILCCSFNCLATALAFLHENSVRHKDIKPSNILLSEGRVLLCDFGISLEWTESENGTTEGVSFSFTRRYAAPEVFRDGKRNSKTDIWSLGCVFLEIVSAIKGTSFDDIDVGECMEGQGLSSAAKKSWLKKIKDERDDVTYDLPIDWTLAMVRRGATG</sequence>
<dbReference type="EMBL" id="MU005602">
    <property type="protein sequence ID" value="KAF2679632.1"/>
    <property type="molecule type" value="Genomic_DNA"/>
</dbReference>
<dbReference type="GO" id="GO:0005737">
    <property type="term" value="C:cytoplasm"/>
    <property type="evidence" value="ECO:0007669"/>
    <property type="project" value="TreeGrafter"/>
</dbReference>
<evidence type="ECO:0000313" key="8">
    <source>
        <dbReference type="Proteomes" id="UP000799291"/>
    </source>
</evidence>
<dbReference type="OrthoDB" id="4062651at2759"/>
<dbReference type="EC" id="2.7.11.1" evidence="1"/>
<dbReference type="InterPro" id="IPR000719">
    <property type="entry name" value="Prot_kinase_dom"/>
</dbReference>
<dbReference type="SMART" id="SM00220">
    <property type="entry name" value="S_TKc"/>
    <property type="match status" value="1"/>
</dbReference>
<dbReference type="PROSITE" id="PS00108">
    <property type="entry name" value="PROTEIN_KINASE_ST"/>
    <property type="match status" value="1"/>
</dbReference>
<feature type="binding site" evidence="4">
    <location>
        <position position="63"/>
    </location>
    <ligand>
        <name>ATP</name>
        <dbReference type="ChEBI" id="CHEBI:30616"/>
    </ligand>
</feature>
<keyword evidence="7" id="KW-0808">Transferase</keyword>
<dbReference type="PANTHER" id="PTHR48012:SF2">
    <property type="entry name" value="STERILE20-LIKE KINASE, ISOFORM B"/>
    <property type="match status" value="1"/>
</dbReference>
<gene>
    <name evidence="7" type="ORF">K458DRAFT_313776</name>
</gene>
<comment type="similarity">
    <text evidence="5">Belongs to the protein kinase superfamily.</text>
</comment>
<dbReference type="GO" id="GO:0005524">
    <property type="term" value="F:ATP binding"/>
    <property type="evidence" value="ECO:0007669"/>
    <property type="project" value="UniProtKB-UniRule"/>
</dbReference>
<keyword evidence="3 4" id="KW-0067">ATP-binding</keyword>
<protein>
    <recommendedName>
        <fullName evidence="1">non-specific serine/threonine protein kinase</fullName>
        <ecNumber evidence="1">2.7.11.1</ecNumber>
    </recommendedName>
</protein>
<dbReference type="Pfam" id="PF00069">
    <property type="entry name" value="Pkinase"/>
    <property type="match status" value="1"/>
</dbReference>
<evidence type="ECO:0000259" key="6">
    <source>
        <dbReference type="PROSITE" id="PS50011"/>
    </source>
</evidence>
<evidence type="ECO:0000256" key="5">
    <source>
        <dbReference type="RuleBase" id="RU000304"/>
    </source>
</evidence>
<evidence type="ECO:0000256" key="2">
    <source>
        <dbReference type="ARBA" id="ARBA00022741"/>
    </source>
</evidence>
<dbReference type="SUPFAM" id="SSF56112">
    <property type="entry name" value="Protein kinase-like (PK-like)"/>
    <property type="match status" value="1"/>
</dbReference>
<keyword evidence="5" id="KW-0723">Serine/threonine-protein kinase</keyword>
<dbReference type="GO" id="GO:0004674">
    <property type="term" value="F:protein serine/threonine kinase activity"/>
    <property type="evidence" value="ECO:0007669"/>
    <property type="project" value="UniProtKB-KW"/>
</dbReference>
<evidence type="ECO:0000256" key="4">
    <source>
        <dbReference type="PROSITE-ProRule" id="PRU10141"/>
    </source>
</evidence>
<dbReference type="Gene3D" id="1.10.510.10">
    <property type="entry name" value="Transferase(Phosphotransferase) domain 1"/>
    <property type="match status" value="1"/>
</dbReference>
<dbReference type="CDD" id="cd00180">
    <property type="entry name" value="PKc"/>
    <property type="match status" value="1"/>
</dbReference>
<dbReference type="PROSITE" id="PS50011">
    <property type="entry name" value="PROTEIN_KINASE_DOM"/>
    <property type="match status" value="1"/>
</dbReference>
<evidence type="ECO:0000256" key="3">
    <source>
        <dbReference type="ARBA" id="ARBA00022840"/>
    </source>
</evidence>
<keyword evidence="7" id="KW-0418">Kinase</keyword>
<name>A0A6G1IN36_9PLEO</name>
<feature type="domain" description="Protein kinase" evidence="6">
    <location>
        <begin position="34"/>
        <end position="293"/>
    </location>
</feature>
<proteinExistence type="inferred from homology"/>
<keyword evidence="8" id="KW-1185">Reference proteome</keyword>
<dbReference type="Proteomes" id="UP000799291">
    <property type="component" value="Unassembled WGS sequence"/>
</dbReference>
<dbReference type="PANTHER" id="PTHR48012">
    <property type="entry name" value="STERILE20-LIKE KINASE, ISOFORM B-RELATED"/>
    <property type="match status" value="1"/>
</dbReference>
<dbReference type="AlphaFoldDB" id="A0A6G1IN36"/>
<dbReference type="InterPro" id="IPR008271">
    <property type="entry name" value="Ser/Thr_kinase_AS"/>
</dbReference>
<organism evidence="7 8">
    <name type="scientific">Lentithecium fluviatile CBS 122367</name>
    <dbReference type="NCBI Taxonomy" id="1168545"/>
    <lineage>
        <taxon>Eukaryota</taxon>
        <taxon>Fungi</taxon>
        <taxon>Dikarya</taxon>
        <taxon>Ascomycota</taxon>
        <taxon>Pezizomycotina</taxon>
        <taxon>Dothideomycetes</taxon>
        <taxon>Pleosporomycetidae</taxon>
        <taxon>Pleosporales</taxon>
        <taxon>Massarineae</taxon>
        <taxon>Lentitheciaceae</taxon>
        <taxon>Lentithecium</taxon>
    </lineage>
</organism>
<keyword evidence="2 4" id="KW-0547">Nucleotide-binding</keyword>
<reference evidence="7" key="1">
    <citation type="journal article" date="2020" name="Stud. Mycol.">
        <title>101 Dothideomycetes genomes: a test case for predicting lifestyles and emergence of pathogens.</title>
        <authorList>
            <person name="Haridas S."/>
            <person name="Albert R."/>
            <person name="Binder M."/>
            <person name="Bloem J."/>
            <person name="Labutti K."/>
            <person name="Salamov A."/>
            <person name="Andreopoulos B."/>
            <person name="Baker S."/>
            <person name="Barry K."/>
            <person name="Bills G."/>
            <person name="Bluhm B."/>
            <person name="Cannon C."/>
            <person name="Castanera R."/>
            <person name="Culley D."/>
            <person name="Daum C."/>
            <person name="Ezra D."/>
            <person name="Gonzalez J."/>
            <person name="Henrissat B."/>
            <person name="Kuo A."/>
            <person name="Liang C."/>
            <person name="Lipzen A."/>
            <person name="Lutzoni F."/>
            <person name="Magnuson J."/>
            <person name="Mondo S."/>
            <person name="Nolan M."/>
            <person name="Ohm R."/>
            <person name="Pangilinan J."/>
            <person name="Park H.-J."/>
            <person name="Ramirez L."/>
            <person name="Alfaro M."/>
            <person name="Sun H."/>
            <person name="Tritt A."/>
            <person name="Yoshinaga Y."/>
            <person name="Zwiers L.-H."/>
            <person name="Turgeon B."/>
            <person name="Goodwin S."/>
            <person name="Spatafora J."/>
            <person name="Crous P."/>
            <person name="Grigoriev I."/>
        </authorList>
    </citation>
    <scope>NUCLEOTIDE SEQUENCE</scope>
    <source>
        <strain evidence="7">CBS 122367</strain>
    </source>
</reference>
<dbReference type="InterPro" id="IPR017441">
    <property type="entry name" value="Protein_kinase_ATP_BS"/>
</dbReference>
<dbReference type="InterPro" id="IPR050629">
    <property type="entry name" value="STE20/SPS1-PAK"/>
</dbReference>
<accession>A0A6G1IN36</accession>
<evidence type="ECO:0000256" key="1">
    <source>
        <dbReference type="ARBA" id="ARBA00012513"/>
    </source>
</evidence>
<dbReference type="InterPro" id="IPR011009">
    <property type="entry name" value="Kinase-like_dom_sf"/>
</dbReference>
<evidence type="ECO:0000313" key="7">
    <source>
        <dbReference type="EMBL" id="KAF2679632.1"/>
    </source>
</evidence>